<accession>A0A246WTE4</accession>
<name>A0A246WTE4_9BURK</name>
<evidence type="ECO:0008006" key="4">
    <source>
        <dbReference type="Google" id="ProtNLM"/>
    </source>
</evidence>
<evidence type="ECO:0000313" key="3">
    <source>
        <dbReference type="Proteomes" id="UP000197596"/>
    </source>
</evidence>
<evidence type="ECO:0000313" key="2">
    <source>
        <dbReference type="EMBL" id="OWY30221.1"/>
    </source>
</evidence>
<reference evidence="2 3" key="1">
    <citation type="submission" date="2017-06" db="EMBL/GenBank/DDBJ databases">
        <title>Herbaspirillum phytohormonus sp. nov., isolated from the root nodule of Robinia pseudoacacia in lead-zinc mine.</title>
        <authorList>
            <person name="Fan M."/>
            <person name="Lin Y."/>
        </authorList>
    </citation>
    <scope>NUCLEOTIDE SEQUENCE [LARGE SCALE GENOMIC DNA]</scope>
    <source>
        <strain evidence="2 3">HZ10</strain>
    </source>
</reference>
<evidence type="ECO:0000256" key="1">
    <source>
        <dbReference type="SAM" id="MobiDB-lite"/>
    </source>
</evidence>
<protein>
    <recommendedName>
        <fullName evidence="4">Endopeptidase</fullName>
    </recommendedName>
</protein>
<gene>
    <name evidence="2" type="ORF">CEJ42_06345</name>
</gene>
<dbReference type="Proteomes" id="UP000197596">
    <property type="component" value="Unassembled WGS sequence"/>
</dbReference>
<feature type="compositionally biased region" description="Low complexity" evidence="1">
    <location>
        <begin position="51"/>
        <end position="82"/>
    </location>
</feature>
<feature type="region of interest" description="Disordered" evidence="1">
    <location>
        <begin position="25"/>
        <end position="90"/>
    </location>
</feature>
<sequence>MQIRHTLLAAAVFTAVLAGCNKRDEAPAAPAATPPAASPAAPAATPPTPAPADSGSTAAPAAPSAAPPADSSTPATPPASGDTAGGEKKP</sequence>
<dbReference type="PROSITE" id="PS51257">
    <property type="entry name" value="PROKAR_LIPOPROTEIN"/>
    <property type="match status" value="1"/>
</dbReference>
<organism evidence="2 3">
    <name type="scientific">Herbaspirillum robiniae</name>
    <dbReference type="NCBI Taxonomy" id="2014887"/>
    <lineage>
        <taxon>Bacteria</taxon>
        <taxon>Pseudomonadati</taxon>
        <taxon>Pseudomonadota</taxon>
        <taxon>Betaproteobacteria</taxon>
        <taxon>Burkholderiales</taxon>
        <taxon>Oxalobacteraceae</taxon>
        <taxon>Herbaspirillum</taxon>
    </lineage>
</organism>
<comment type="caution">
    <text evidence="2">The sequence shown here is derived from an EMBL/GenBank/DDBJ whole genome shotgun (WGS) entry which is preliminary data.</text>
</comment>
<proteinExistence type="predicted"/>
<dbReference type="EMBL" id="NJGU01000003">
    <property type="protein sequence ID" value="OWY30221.1"/>
    <property type="molecule type" value="Genomic_DNA"/>
</dbReference>
<dbReference type="AlphaFoldDB" id="A0A246WTE4"/>